<evidence type="ECO:0000259" key="3">
    <source>
        <dbReference type="Pfam" id="PF23055"/>
    </source>
</evidence>
<dbReference type="PANTHER" id="PTHR33327:SF3">
    <property type="entry name" value="RNA-DIRECTED DNA POLYMERASE"/>
    <property type="match status" value="1"/>
</dbReference>
<dbReference type="AlphaFoldDB" id="A0A922M5F4"/>
<dbReference type="PANTHER" id="PTHR33327">
    <property type="entry name" value="ENDONUCLEASE"/>
    <property type="match status" value="1"/>
</dbReference>
<feature type="compositionally biased region" description="Polar residues" evidence="2">
    <location>
        <begin position="284"/>
        <end position="294"/>
    </location>
</feature>
<name>A0A922M5F4_SPOEX</name>
<evidence type="ECO:0000256" key="1">
    <source>
        <dbReference type="SAM" id="Coils"/>
    </source>
</evidence>
<organism evidence="4 5">
    <name type="scientific">Spodoptera exigua</name>
    <name type="common">Beet armyworm</name>
    <name type="synonym">Noctua fulgens</name>
    <dbReference type="NCBI Taxonomy" id="7107"/>
    <lineage>
        <taxon>Eukaryota</taxon>
        <taxon>Metazoa</taxon>
        <taxon>Ecdysozoa</taxon>
        <taxon>Arthropoda</taxon>
        <taxon>Hexapoda</taxon>
        <taxon>Insecta</taxon>
        <taxon>Pterygota</taxon>
        <taxon>Neoptera</taxon>
        <taxon>Endopterygota</taxon>
        <taxon>Lepidoptera</taxon>
        <taxon>Glossata</taxon>
        <taxon>Ditrysia</taxon>
        <taxon>Noctuoidea</taxon>
        <taxon>Noctuidae</taxon>
        <taxon>Amphipyrinae</taxon>
        <taxon>Spodoptera</taxon>
    </lineage>
</organism>
<evidence type="ECO:0000313" key="4">
    <source>
        <dbReference type="EMBL" id="KAH9630067.1"/>
    </source>
</evidence>
<keyword evidence="1" id="KW-0175">Coiled coil</keyword>
<feature type="region of interest" description="Disordered" evidence="2">
    <location>
        <begin position="284"/>
        <end position="326"/>
    </location>
</feature>
<gene>
    <name evidence="4" type="ORF">HF086_011469</name>
</gene>
<feature type="domain" description="DUF7041" evidence="3">
    <location>
        <begin position="53"/>
        <end position="135"/>
    </location>
</feature>
<protein>
    <recommendedName>
        <fullName evidence="3">DUF7041 domain-containing protein</fullName>
    </recommendedName>
</protein>
<dbReference type="InterPro" id="IPR055469">
    <property type="entry name" value="DUF7041"/>
</dbReference>
<proteinExistence type="predicted"/>
<dbReference type="Pfam" id="PF23055">
    <property type="entry name" value="DUF7041"/>
    <property type="match status" value="1"/>
</dbReference>
<sequence length="326" mass="36088">MEELQAKFAELQQQNTVLQSQLTALLSKINNQKAESVHVVDSVPEVSAVSPKLPPFWVDRPNHWFRRVEAQFNLAGIKSEQTKFDYIIANLDSRLIAEVEDIVSNPPDQGQYEKLKAELTRRLSMSECQRVRQLISEEELNGRKPSQFLRHLRSLAGDDLKDDGIIKELWMRRLPQFLQAILTAQSDLCLDKLAHLADSILEVSPGTITTNAVFASTSNSPTSKNDLTTRVEELTKQVAALTAAAGYRVSIDRVKPAHIEADSTELPQSSTDLVPLNPSSVALPTTVSPSTACPASTDPKAPPIPATPPYTTRSGRRVRFAKPFDL</sequence>
<dbReference type="Proteomes" id="UP000814243">
    <property type="component" value="Unassembled WGS sequence"/>
</dbReference>
<feature type="coiled-coil region" evidence="1">
    <location>
        <begin position="1"/>
        <end position="28"/>
    </location>
</feature>
<evidence type="ECO:0000256" key="2">
    <source>
        <dbReference type="SAM" id="MobiDB-lite"/>
    </source>
</evidence>
<comment type="caution">
    <text evidence="4">The sequence shown here is derived from an EMBL/GenBank/DDBJ whole genome shotgun (WGS) entry which is preliminary data.</text>
</comment>
<reference evidence="4" key="1">
    <citation type="journal article" date="2021" name="G3 (Bethesda)">
        <title>Genome and transcriptome analysis of the beet armyworm Spodoptera exigua reveals targets for pest control. .</title>
        <authorList>
            <person name="Simon S."/>
            <person name="Breeschoten T."/>
            <person name="Jansen H.J."/>
            <person name="Dirks R.P."/>
            <person name="Schranz M.E."/>
            <person name="Ros V.I.D."/>
        </authorList>
    </citation>
    <scope>NUCLEOTIDE SEQUENCE</scope>
    <source>
        <strain evidence="4">TB_SE_WUR_2020</strain>
    </source>
</reference>
<evidence type="ECO:0000313" key="5">
    <source>
        <dbReference type="Proteomes" id="UP000814243"/>
    </source>
</evidence>
<dbReference type="EMBL" id="JACEFF010000841">
    <property type="protein sequence ID" value="KAH9630067.1"/>
    <property type="molecule type" value="Genomic_DNA"/>
</dbReference>
<accession>A0A922M5F4</accession>